<protein>
    <recommendedName>
        <fullName evidence="1">ATP-grasp fold RimK-type domain-containing protein</fullName>
    </recommendedName>
</protein>
<accession>A0ABT7DUZ1</accession>
<dbReference type="EMBL" id="JARRAF010000006">
    <property type="protein sequence ID" value="MDK2123887.1"/>
    <property type="molecule type" value="Genomic_DNA"/>
</dbReference>
<dbReference type="PANTHER" id="PTHR39217:SF1">
    <property type="entry name" value="GLUTATHIONE SYNTHETASE"/>
    <property type="match status" value="1"/>
</dbReference>
<feature type="domain" description="ATP-grasp fold RimK-type" evidence="1">
    <location>
        <begin position="169"/>
        <end position="270"/>
    </location>
</feature>
<dbReference type="PANTHER" id="PTHR39217">
    <property type="match status" value="1"/>
</dbReference>
<dbReference type="Pfam" id="PF08443">
    <property type="entry name" value="RimK"/>
    <property type="match status" value="1"/>
</dbReference>
<dbReference type="Proteomes" id="UP001172778">
    <property type="component" value="Unassembled WGS sequence"/>
</dbReference>
<dbReference type="SUPFAM" id="SSF56059">
    <property type="entry name" value="Glutathione synthetase ATP-binding domain-like"/>
    <property type="match status" value="1"/>
</dbReference>
<dbReference type="RefSeq" id="WP_284100191.1">
    <property type="nucleotide sequence ID" value="NZ_JARRAF010000006.1"/>
</dbReference>
<dbReference type="InterPro" id="IPR053191">
    <property type="entry name" value="DcsG_Biosynth_Enzyme"/>
</dbReference>
<name>A0ABT7DUZ1_9NEIS</name>
<evidence type="ECO:0000313" key="3">
    <source>
        <dbReference type="Proteomes" id="UP001172778"/>
    </source>
</evidence>
<organism evidence="2 3">
    <name type="scientific">Parachitinimonas caeni</name>
    <dbReference type="NCBI Taxonomy" id="3031301"/>
    <lineage>
        <taxon>Bacteria</taxon>
        <taxon>Pseudomonadati</taxon>
        <taxon>Pseudomonadota</taxon>
        <taxon>Betaproteobacteria</taxon>
        <taxon>Neisseriales</taxon>
        <taxon>Chitinibacteraceae</taxon>
        <taxon>Parachitinimonas</taxon>
    </lineage>
</organism>
<reference evidence="2" key="1">
    <citation type="submission" date="2023-03" db="EMBL/GenBank/DDBJ databases">
        <title>Chitinimonas shenzhenensis gen. nov., sp. nov., a novel member of family Burkholderiaceae isolated from activated sludge collected in Shen Zhen, China.</title>
        <authorList>
            <person name="Wang X."/>
        </authorList>
    </citation>
    <scope>NUCLEOTIDE SEQUENCE</scope>
    <source>
        <strain evidence="2">DQS-5</strain>
    </source>
</reference>
<proteinExistence type="predicted"/>
<comment type="caution">
    <text evidence="2">The sequence shown here is derived from an EMBL/GenBank/DDBJ whole genome shotgun (WGS) entry which is preliminary data.</text>
</comment>
<evidence type="ECO:0000313" key="2">
    <source>
        <dbReference type="EMBL" id="MDK2123887.1"/>
    </source>
</evidence>
<evidence type="ECO:0000259" key="1">
    <source>
        <dbReference type="Pfam" id="PF08443"/>
    </source>
</evidence>
<gene>
    <name evidence="2" type="ORF">PZA18_07475</name>
</gene>
<keyword evidence="3" id="KW-1185">Reference proteome</keyword>
<dbReference type="InterPro" id="IPR013651">
    <property type="entry name" value="ATP-grasp_RimK-type"/>
</dbReference>
<dbReference type="Gene3D" id="3.30.470.20">
    <property type="entry name" value="ATP-grasp fold, B domain"/>
    <property type="match status" value="1"/>
</dbReference>
<sequence>MPDIAILSCSPYLDPVAEGDWYHANIVKEEALVIDALAAHGLSAARYDWADPSIDWSQFRAAVLRTTWDYFHRYAEFSAWLDRAGAQTQLINNLPLLRWNVDKHYLLDLAAKGVGVVPTEVCEAGESLDLVSLMQQKNWSEIVFKPAVSGAARLTYRVNLQNVAEHQRIFNECVANEAMLVQPFQPAVLAAGELSLIVLDGRYSHAIRKTPKAGDFRVQDDHGGTVHEYTPTAAEITFAEAATAACPSLPAYARVDMINGTDGPLIMELEMIEPELFFRFHPDGTGALAAAIARQLGAV</sequence>